<dbReference type="AlphaFoldDB" id="A0A6C0HAY3"/>
<organism evidence="1">
    <name type="scientific">viral metagenome</name>
    <dbReference type="NCBI Taxonomy" id="1070528"/>
    <lineage>
        <taxon>unclassified sequences</taxon>
        <taxon>metagenomes</taxon>
        <taxon>organismal metagenomes</taxon>
    </lineage>
</organism>
<sequence>MNNYKITNTTNGSSNTLSNTLVTESIAATGYKNAGKTIIQKIPIVTVNTINYTVRKGGTLVEYGKLKRRIQLLP</sequence>
<proteinExistence type="predicted"/>
<evidence type="ECO:0000313" key="1">
    <source>
        <dbReference type="EMBL" id="QHT77540.1"/>
    </source>
</evidence>
<name>A0A6C0HAY3_9ZZZZ</name>
<protein>
    <submittedName>
        <fullName evidence="1">Uncharacterized protein</fullName>
    </submittedName>
</protein>
<accession>A0A6C0HAY3</accession>
<reference evidence="1" key="1">
    <citation type="journal article" date="2020" name="Nature">
        <title>Giant virus diversity and host interactions through global metagenomics.</title>
        <authorList>
            <person name="Schulz F."/>
            <person name="Roux S."/>
            <person name="Paez-Espino D."/>
            <person name="Jungbluth S."/>
            <person name="Walsh D.A."/>
            <person name="Denef V.J."/>
            <person name="McMahon K.D."/>
            <person name="Konstantinidis K.T."/>
            <person name="Eloe-Fadrosh E.A."/>
            <person name="Kyrpides N.C."/>
            <person name="Woyke T."/>
        </authorList>
    </citation>
    <scope>NUCLEOTIDE SEQUENCE</scope>
    <source>
        <strain evidence="1">GVMAG-M-3300023179-86</strain>
    </source>
</reference>
<dbReference type="EMBL" id="MN739918">
    <property type="protein sequence ID" value="QHT77540.1"/>
    <property type="molecule type" value="Genomic_DNA"/>
</dbReference>